<keyword evidence="3" id="KW-1185">Reference proteome</keyword>
<proteinExistence type="predicted"/>
<accession>A0A5C2SQF4</accession>
<dbReference type="Proteomes" id="UP000313359">
    <property type="component" value="Unassembled WGS sequence"/>
</dbReference>
<dbReference type="InterPro" id="IPR023298">
    <property type="entry name" value="ATPase_P-typ_TM_dom_sf"/>
</dbReference>
<evidence type="ECO:0000256" key="1">
    <source>
        <dbReference type="SAM" id="Phobius"/>
    </source>
</evidence>
<dbReference type="AlphaFoldDB" id="A0A5C2SQF4"/>
<evidence type="ECO:0000313" key="3">
    <source>
        <dbReference type="Proteomes" id="UP000313359"/>
    </source>
</evidence>
<evidence type="ECO:0000313" key="2">
    <source>
        <dbReference type="EMBL" id="RPD65568.1"/>
    </source>
</evidence>
<dbReference type="OrthoDB" id="3036324at2759"/>
<gene>
    <name evidence="2" type="ORF">L227DRAFT_607050</name>
</gene>
<reference evidence="2" key="1">
    <citation type="journal article" date="2018" name="Genome Biol. Evol.">
        <title>Genomics and development of Lentinus tigrinus, a white-rot wood-decaying mushroom with dimorphic fruiting bodies.</title>
        <authorList>
            <person name="Wu B."/>
            <person name="Xu Z."/>
            <person name="Knudson A."/>
            <person name="Carlson A."/>
            <person name="Chen N."/>
            <person name="Kovaka S."/>
            <person name="LaButti K."/>
            <person name="Lipzen A."/>
            <person name="Pennachio C."/>
            <person name="Riley R."/>
            <person name="Schakwitz W."/>
            <person name="Umezawa K."/>
            <person name="Ohm R.A."/>
            <person name="Grigoriev I.V."/>
            <person name="Nagy L.G."/>
            <person name="Gibbons J."/>
            <person name="Hibbett D."/>
        </authorList>
    </citation>
    <scope>NUCLEOTIDE SEQUENCE [LARGE SCALE GENOMIC DNA]</scope>
    <source>
        <strain evidence="2">ALCF2SS1-6</strain>
    </source>
</reference>
<keyword evidence="1" id="KW-0812">Transmembrane</keyword>
<feature type="transmembrane region" description="Helical" evidence="1">
    <location>
        <begin position="37"/>
        <end position="56"/>
    </location>
</feature>
<dbReference type="SUPFAM" id="SSF81665">
    <property type="entry name" value="Calcium ATPase, transmembrane domain M"/>
    <property type="match status" value="1"/>
</dbReference>
<keyword evidence="1" id="KW-1133">Transmembrane helix</keyword>
<organism evidence="2 3">
    <name type="scientific">Lentinus tigrinus ALCF2SS1-6</name>
    <dbReference type="NCBI Taxonomy" id="1328759"/>
    <lineage>
        <taxon>Eukaryota</taxon>
        <taxon>Fungi</taxon>
        <taxon>Dikarya</taxon>
        <taxon>Basidiomycota</taxon>
        <taxon>Agaricomycotina</taxon>
        <taxon>Agaricomycetes</taxon>
        <taxon>Polyporales</taxon>
        <taxon>Polyporaceae</taxon>
        <taxon>Lentinus</taxon>
    </lineage>
</organism>
<sequence>MTDDQCFSLEPSARSPLASSSFCWCAGFGTTRRGLNYIMVLILIAMLTLLSVTLAVGAQQLAKYKAVVTGIMAIEELAALTICLPPT</sequence>
<keyword evidence="1" id="KW-0472">Membrane</keyword>
<dbReference type="STRING" id="1328759.A0A5C2SQF4"/>
<name>A0A5C2SQF4_9APHY</name>
<protein>
    <submittedName>
        <fullName evidence="2">Uncharacterized protein</fullName>
    </submittedName>
</protein>
<dbReference type="Gene3D" id="1.20.1110.10">
    <property type="entry name" value="Calcium-transporting ATPase, transmembrane domain"/>
    <property type="match status" value="1"/>
</dbReference>
<dbReference type="EMBL" id="ML122252">
    <property type="protein sequence ID" value="RPD65568.1"/>
    <property type="molecule type" value="Genomic_DNA"/>
</dbReference>